<dbReference type="PANTHER" id="PTHR36121:SF1">
    <property type="entry name" value="PROTEIN SXY"/>
    <property type="match status" value="1"/>
</dbReference>
<comment type="caution">
    <text evidence="2">The sequence shown here is derived from an EMBL/GenBank/DDBJ whole genome shotgun (WGS) entry which is preliminary data.</text>
</comment>
<dbReference type="InterPro" id="IPR047525">
    <property type="entry name" value="TfoX-like"/>
</dbReference>
<protein>
    <submittedName>
        <fullName evidence="2">Competence protein TfoX</fullName>
    </submittedName>
</protein>
<dbReference type="Proteomes" id="UP000216147">
    <property type="component" value="Unassembled WGS sequence"/>
</dbReference>
<dbReference type="SUPFAM" id="SSF159894">
    <property type="entry name" value="YgaC/TfoX-N like"/>
    <property type="match status" value="1"/>
</dbReference>
<evidence type="ECO:0000313" key="2">
    <source>
        <dbReference type="EMBL" id="OYX56792.1"/>
    </source>
</evidence>
<dbReference type="PANTHER" id="PTHR36121">
    <property type="entry name" value="PROTEIN SXY"/>
    <property type="match status" value="1"/>
</dbReference>
<evidence type="ECO:0000313" key="3">
    <source>
        <dbReference type="Proteomes" id="UP000216147"/>
    </source>
</evidence>
<feature type="domain" description="TfoX N-terminal" evidence="1">
    <location>
        <begin position="13"/>
        <end position="106"/>
    </location>
</feature>
<dbReference type="EMBL" id="NCEQ01000007">
    <property type="protein sequence ID" value="OYX56792.1"/>
    <property type="molecule type" value="Genomic_DNA"/>
</dbReference>
<dbReference type="Pfam" id="PF04993">
    <property type="entry name" value="TfoX_N"/>
    <property type="match status" value="1"/>
</dbReference>
<dbReference type="Gene3D" id="3.30.1460.30">
    <property type="entry name" value="YgaC/TfoX-N like chaperone"/>
    <property type="match status" value="1"/>
</dbReference>
<accession>A0A258HKB4</accession>
<reference evidence="2 3" key="1">
    <citation type="submission" date="2017-03" db="EMBL/GenBank/DDBJ databases">
        <title>Lifting the veil on microbial sulfur biogeochemistry in mining wastewaters.</title>
        <authorList>
            <person name="Kantor R.S."/>
            <person name="Colenbrander Nelson T."/>
            <person name="Marshall S."/>
            <person name="Bennett D."/>
            <person name="Apte S."/>
            <person name="Camacho D."/>
            <person name="Thomas B.C."/>
            <person name="Warren L.A."/>
            <person name="Banfield J.F."/>
        </authorList>
    </citation>
    <scope>NUCLEOTIDE SEQUENCE [LARGE SCALE GENOMIC DNA]</scope>
    <source>
        <strain evidence="2">32-68-21</strain>
    </source>
</reference>
<proteinExistence type="predicted"/>
<evidence type="ECO:0000259" key="1">
    <source>
        <dbReference type="Pfam" id="PF04993"/>
    </source>
</evidence>
<gene>
    <name evidence="2" type="ORF">B7Y86_08470</name>
</gene>
<dbReference type="AlphaFoldDB" id="A0A258HKB4"/>
<organism evidence="2 3">
    <name type="scientific">Brevundimonas subvibrioides</name>
    <dbReference type="NCBI Taxonomy" id="74313"/>
    <lineage>
        <taxon>Bacteria</taxon>
        <taxon>Pseudomonadati</taxon>
        <taxon>Pseudomonadota</taxon>
        <taxon>Alphaproteobacteria</taxon>
        <taxon>Caulobacterales</taxon>
        <taxon>Caulobacteraceae</taxon>
        <taxon>Brevundimonas</taxon>
    </lineage>
</organism>
<name>A0A258HKB4_9CAUL</name>
<sequence length="122" mass="13616">MAYDSDFGEWVREHFAALGQIEIKRMFGAGAVYAHGLIFALLDDGTVWLKADEINEPLLQAAGSRQFTYPTKGGETMRMAYWSLPETALDDPDEAVDWARRSIDAALRKAAAKKSRKAKPRP</sequence>
<dbReference type="InterPro" id="IPR007076">
    <property type="entry name" value="TfoX_N"/>
</dbReference>